<feature type="transmembrane region" description="Helical" evidence="1">
    <location>
        <begin position="51"/>
        <end position="75"/>
    </location>
</feature>
<name>A0A380WP95_AMIAI</name>
<evidence type="ECO:0000313" key="3">
    <source>
        <dbReference type="EMBL" id="SUU90658.1"/>
    </source>
</evidence>
<keyword evidence="1" id="KW-0812">Transmembrane</keyword>
<feature type="transmembrane region" description="Helical" evidence="1">
    <location>
        <begin position="96"/>
        <end position="115"/>
    </location>
</feature>
<organism evidence="3 4">
    <name type="scientific">Aminobacter aminovorans</name>
    <name type="common">Chelatobacter heintzii</name>
    <dbReference type="NCBI Taxonomy" id="83263"/>
    <lineage>
        <taxon>Bacteria</taxon>
        <taxon>Pseudomonadati</taxon>
        <taxon>Pseudomonadota</taxon>
        <taxon>Alphaproteobacteria</taxon>
        <taxon>Hyphomicrobiales</taxon>
        <taxon>Phyllobacteriaceae</taxon>
        <taxon>Aminobacter</taxon>
    </lineage>
</organism>
<feature type="transmembrane region" description="Helical" evidence="1">
    <location>
        <begin position="203"/>
        <end position="222"/>
    </location>
</feature>
<dbReference type="SUPFAM" id="SSF48317">
    <property type="entry name" value="Acid phosphatase/Vanadium-dependent haloperoxidase"/>
    <property type="match status" value="1"/>
</dbReference>
<accession>A0A380WP95</accession>
<dbReference type="RefSeq" id="WP_165915768.1">
    <property type="nucleotide sequence ID" value="NZ_BAAAVY010000037.1"/>
</dbReference>
<reference evidence="3 4" key="1">
    <citation type="submission" date="2018-06" db="EMBL/GenBank/DDBJ databases">
        <authorList>
            <consortium name="Pathogen Informatics"/>
            <person name="Doyle S."/>
        </authorList>
    </citation>
    <scope>NUCLEOTIDE SEQUENCE [LARGE SCALE GENOMIC DNA]</scope>
    <source>
        <strain evidence="3 4">NCTC10684</strain>
    </source>
</reference>
<feature type="transmembrane region" description="Helical" evidence="1">
    <location>
        <begin position="228"/>
        <end position="247"/>
    </location>
</feature>
<sequence>MQPPQGPVRLGQIWPKGFAGRLRETVAFSSRRIRRRPVGAPQPVWSRGLTLLLLCGAVAVALLFTIDSAVMNFMLSNRNGFTAWLAWLSDIGKSEWYLVPALLVYLATAAADWRGVGHGLKARLVTLFGQAAFVFGMVAFTGIAVNIVKLFFGRARPAFYGEYGAYHFDPFVVTRYSSSFPSGHATTLGTVAAILMIWFPRHWLSIGIVGLALSALRIPAAAHYPSDITAGFLFGLIVTIAAARFFAVRRVGFRLVTGKLLPRATGSGRRKRAAG</sequence>
<evidence type="ECO:0000313" key="4">
    <source>
        <dbReference type="Proteomes" id="UP000254701"/>
    </source>
</evidence>
<dbReference type="AlphaFoldDB" id="A0A380WP95"/>
<dbReference type="Proteomes" id="UP000254701">
    <property type="component" value="Unassembled WGS sequence"/>
</dbReference>
<dbReference type="SMART" id="SM00014">
    <property type="entry name" value="acidPPc"/>
    <property type="match status" value="1"/>
</dbReference>
<keyword evidence="1" id="KW-1133">Transmembrane helix</keyword>
<dbReference type="Gene3D" id="1.20.144.10">
    <property type="entry name" value="Phosphatidic acid phosphatase type 2/haloperoxidase"/>
    <property type="match status" value="1"/>
</dbReference>
<dbReference type="Pfam" id="PF01569">
    <property type="entry name" value="PAP2"/>
    <property type="match status" value="1"/>
</dbReference>
<dbReference type="EMBL" id="UFSM01000001">
    <property type="protein sequence ID" value="SUU90658.1"/>
    <property type="molecule type" value="Genomic_DNA"/>
</dbReference>
<gene>
    <name evidence="3" type="ORF">NCTC10684_03916</name>
</gene>
<feature type="transmembrane region" description="Helical" evidence="1">
    <location>
        <begin position="127"/>
        <end position="148"/>
    </location>
</feature>
<proteinExistence type="predicted"/>
<dbReference type="InterPro" id="IPR036938">
    <property type="entry name" value="PAP2/HPO_sf"/>
</dbReference>
<keyword evidence="1" id="KW-0472">Membrane</keyword>
<evidence type="ECO:0000256" key="1">
    <source>
        <dbReference type="SAM" id="Phobius"/>
    </source>
</evidence>
<feature type="domain" description="Phosphatidic acid phosphatase type 2/haloperoxidase" evidence="2">
    <location>
        <begin position="132"/>
        <end position="243"/>
    </location>
</feature>
<dbReference type="InterPro" id="IPR000326">
    <property type="entry name" value="PAP2/HPO"/>
</dbReference>
<protein>
    <submittedName>
        <fullName evidence="3">PAP2 superfamily</fullName>
    </submittedName>
</protein>
<evidence type="ECO:0000259" key="2">
    <source>
        <dbReference type="SMART" id="SM00014"/>
    </source>
</evidence>